<dbReference type="Gene3D" id="3.10.180.10">
    <property type="entry name" value="2,3-Dihydroxybiphenyl 1,2-Dioxygenase, domain 1"/>
    <property type="match status" value="1"/>
</dbReference>
<dbReference type="SUPFAM" id="SSF54593">
    <property type="entry name" value="Glyoxalase/Bleomycin resistance protein/Dihydroxybiphenyl dioxygenase"/>
    <property type="match status" value="1"/>
</dbReference>
<evidence type="ECO:0000259" key="1">
    <source>
        <dbReference type="Pfam" id="PF00903"/>
    </source>
</evidence>
<dbReference type="Proteomes" id="UP000183926">
    <property type="component" value="Unassembled WGS sequence"/>
</dbReference>
<dbReference type="AlphaFoldDB" id="A0A1I7H900"/>
<proteinExistence type="predicted"/>
<evidence type="ECO:0000313" key="3">
    <source>
        <dbReference type="Proteomes" id="UP000183926"/>
    </source>
</evidence>
<dbReference type="InterPro" id="IPR004360">
    <property type="entry name" value="Glyas_Fos-R_dOase_dom"/>
</dbReference>
<accession>A0A1I7H900</accession>
<reference evidence="2 3" key="1">
    <citation type="submission" date="2016-10" db="EMBL/GenBank/DDBJ databases">
        <authorList>
            <person name="de Groot N.N."/>
        </authorList>
    </citation>
    <scope>NUCLEOTIDE SEQUENCE [LARGE SCALE GENOMIC DNA]</scope>
    <source>
        <strain evidence="2 3">Nm24</strain>
    </source>
</reference>
<dbReference type="RefSeq" id="WP_074928071.1">
    <property type="nucleotide sequence ID" value="NZ_FPBL01000004.1"/>
</dbReference>
<dbReference type="EMBL" id="FPBL01000004">
    <property type="protein sequence ID" value="SFU57110.1"/>
    <property type="molecule type" value="Genomic_DNA"/>
</dbReference>
<dbReference type="OrthoDB" id="9803104at2"/>
<sequence length="110" mass="12328">MPLTLLLHTGDLKETRKFYESVLGFDAFDTAEGTLTVEKQGGKLIFTELWGAPDGFSGTIYFTVPDADSYFTSIQNKVDVAWPIQDMSYGSREFGIKDCNGYHLAFQQQV</sequence>
<dbReference type="Pfam" id="PF00903">
    <property type="entry name" value="Glyoxalase"/>
    <property type="match status" value="1"/>
</dbReference>
<protein>
    <recommendedName>
        <fullName evidence="1">Glyoxalase/fosfomycin resistance/dioxygenase domain-containing protein</fullName>
    </recommendedName>
</protein>
<evidence type="ECO:0000313" key="2">
    <source>
        <dbReference type="EMBL" id="SFU57110.1"/>
    </source>
</evidence>
<gene>
    <name evidence="2" type="ORF">SAMN05216339_104154</name>
</gene>
<name>A0A1I7H900_9PROT</name>
<dbReference type="InterPro" id="IPR029068">
    <property type="entry name" value="Glyas_Bleomycin-R_OHBP_Dase"/>
</dbReference>
<organism evidence="2 3">
    <name type="scientific">Nitrosomonas eutropha</name>
    <dbReference type="NCBI Taxonomy" id="916"/>
    <lineage>
        <taxon>Bacteria</taxon>
        <taxon>Pseudomonadati</taxon>
        <taxon>Pseudomonadota</taxon>
        <taxon>Betaproteobacteria</taxon>
        <taxon>Nitrosomonadales</taxon>
        <taxon>Nitrosomonadaceae</taxon>
        <taxon>Nitrosomonas</taxon>
    </lineage>
</organism>
<feature type="domain" description="Glyoxalase/fosfomycin resistance/dioxygenase" evidence="1">
    <location>
        <begin position="6"/>
        <end position="105"/>
    </location>
</feature>